<name>A0A177NG25_9GAMM</name>
<feature type="signal peptide" evidence="1">
    <location>
        <begin position="1"/>
        <end position="26"/>
    </location>
</feature>
<dbReference type="OrthoDB" id="5568458at2"/>
<dbReference type="Proteomes" id="UP000078476">
    <property type="component" value="Unassembled WGS sequence"/>
</dbReference>
<proteinExistence type="predicted"/>
<sequence length="275" mass="28008">MNNHQVKTLFAALAVTVALIPTSASAISLSAATGGTFTFNLDSAALGNYVGGSASGTNNYYLSSFANTAASDPTVVTTAAFSSTIDATQISATNLVHDLTSVGTDPTGQASGRHVKATTAGFSIDSSTLAGVAGEKLGMTGMQGFYIPDFGGNPSKMYTADFSLQFDFNRASNVTSASGWYLNNNAGFTLDTYDLANLNVTVDDANNWLLTGDLLMAPGLAGMLMGPSYTDVGGFQLGVGSYATSPVPVPAAAWLFGGGLLSLLGAVRKKSVVSA</sequence>
<dbReference type="EMBL" id="LUUI01000095">
    <property type="protein sequence ID" value="OAI16574.1"/>
    <property type="molecule type" value="Genomic_DNA"/>
</dbReference>
<evidence type="ECO:0000313" key="2">
    <source>
        <dbReference type="EMBL" id="OAI16574.1"/>
    </source>
</evidence>
<keyword evidence="3" id="KW-1185">Reference proteome</keyword>
<reference evidence="2 3" key="1">
    <citation type="submission" date="2016-03" db="EMBL/GenBank/DDBJ databases">
        <authorList>
            <person name="Ploux O."/>
        </authorList>
    </citation>
    <scope>NUCLEOTIDE SEQUENCE [LARGE SCALE GENOMIC DNA]</scope>
    <source>
        <strain evidence="2 3">R-45370</strain>
    </source>
</reference>
<keyword evidence="1" id="KW-0732">Signal</keyword>
<feature type="chain" id="PRO_5008069087" evidence="1">
    <location>
        <begin position="27"/>
        <end position="275"/>
    </location>
</feature>
<dbReference type="RefSeq" id="WP_066981269.1">
    <property type="nucleotide sequence ID" value="NZ_LUUI01000095.1"/>
</dbReference>
<protein>
    <submittedName>
        <fullName evidence="2">Uncharacterized protein</fullName>
    </submittedName>
</protein>
<accession>A0A177NG25</accession>
<dbReference type="AlphaFoldDB" id="A0A177NG25"/>
<gene>
    <name evidence="2" type="ORF">A1359_07990</name>
</gene>
<evidence type="ECO:0000313" key="3">
    <source>
        <dbReference type="Proteomes" id="UP000078476"/>
    </source>
</evidence>
<comment type="caution">
    <text evidence="2">The sequence shown here is derived from an EMBL/GenBank/DDBJ whole genome shotgun (WGS) entry which is preliminary data.</text>
</comment>
<organism evidence="2 3">
    <name type="scientific">Methylomonas lenta</name>
    <dbReference type="NCBI Taxonomy" id="980561"/>
    <lineage>
        <taxon>Bacteria</taxon>
        <taxon>Pseudomonadati</taxon>
        <taxon>Pseudomonadota</taxon>
        <taxon>Gammaproteobacteria</taxon>
        <taxon>Methylococcales</taxon>
        <taxon>Methylococcaceae</taxon>
        <taxon>Methylomonas</taxon>
    </lineage>
</organism>
<evidence type="ECO:0000256" key="1">
    <source>
        <dbReference type="SAM" id="SignalP"/>
    </source>
</evidence>